<dbReference type="InterPro" id="IPR012789">
    <property type="entry name" value="Protocat_PcaB-like"/>
</dbReference>
<dbReference type="RefSeq" id="WP_224314654.1">
    <property type="nucleotide sequence ID" value="NZ_JAIRBM010000013.1"/>
</dbReference>
<dbReference type="PROSITE" id="PS00163">
    <property type="entry name" value="FUMARATE_LYASES"/>
    <property type="match status" value="1"/>
</dbReference>
<dbReference type="Proteomes" id="UP000704176">
    <property type="component" value="Unassembled WGS sequence"/>
</dbReference>
<dbReference type="PRINTS" id="PR00149">
    <property type="entry name" value="FUMRATELYASE"/>
</dbReference>
<comment type="similarity">
    <text evidence="1">Belongs to the class-II fumarase/aspartase family.</text>
</comment>
<feature type="domain" description="Fumarate lyase N-terminal" evidence="3">
    <location>
        <begin position="29"/>
        <end position="293"/>
    </location>
</feature>
<proteinExistence type="inferred from homology"/>
<dbReference type="EMBL" id="JAIRBM010000013">
    <property type="protein sequence ID" value="MBZ6077901.1"/>
    <property type="molecule type" value="Genomic_DNA"/>
</dbReference>
<accession>A0ABS7VQS1</accession>
<gene>
    <name evidence="4" type="ORF">K9B37_16605</name>
</gene>
<keyword evidence="4" id="KW-0413">Isomerase</keyword>
<dbReference type="PANTHER" id="PTHR43172:SF2">
    <property type="entry name" value="ADENYLOSUCCINATE LYASE C-TERMINAL DOMAIN-CONTAINING PROTEIN"/>
    <property type="match status" value="1"/>
</dbReference>
<dbReference type="Gene3D" id="1.20.200.10">
    <property type="entry name" value="Fumarase/aspartase (Central domain)"/>
    <property type="match status" value="1"/>
</dbReference>
<dbReference type="InterPro" id="IPR022761">
    <property type="entry name" value="Fumarate_lyase_N"/>
</dbReference>
<dbReference type="SUPFAM" id="SSF48557">
    <property type="entry name" value="L-aspartase-like"/>
    <property type="match status" value="1"/>
</dbReference>
<dbReference type="NCBIfam" id="TIGR02426">
    <property type="entry name" value="protocat_pcaB"/>
    <property type="match status" value="1"/>
</dbReference>
<protein>
    <recommendedName>
        <fullName evidence="2">3-carboxy-cis,cis-muconate cycloisomerase</fullName>
        <ecNumber evidence="2">5.5.1.2</ecNumber>
    </recommendedName>
</protein>
<dbReference type="Pfam" id="PF00206">
    <property type="entry name" value="Lyase_1"/>
    <property type="match status" value="1"/>
</dbReference>
<evidence type="ECO:0000256" key="1">
    <source>
        <dbReference type="ARBA" id="ARBA00034772"/>
    </source>
</evidence>
<evidence type="ECO:0000313" key="4">
    <source>
        <dbReference type="EMBL" id="MBZ6077901.1"/>
    </source>
</evidence>
<reference evidence="4 5" key="1">
    <citation type="submission" date="2021-09" db="EMBL/GenBank/DDBJ databases">
        <title>The complete genome sequence of a new microorganism.</title>
        <authorList>
            <person name="Zi Z."/>
        </authorList>
    </citation>
    <scope>NUCLEOTIDE SEQUENCE [LARGE SCALE GENOMIC DNA]</scope>
    <source>
        <strain evidence="4 5">WGZ8</strain>
    </source>
</reference>
<dbReference type="InterPro" id="IPR008948">
    <property type="entry name" value="L-Aspartase-like"/>
</dbReference>
<evidence type="ECO:0000313" key="5">
    <source>
        <dbReference type="Proteomes" id="UP000704176"/>
    </source>
</evidence>
<dbReference type="InterPro" id="IPR020557">
    <property type="entry name" value="Fumarate_lyase_CS"/>
</dbReference>
<dbReference type="NCBIfam" id="NF004631">
    <property type="entry name" value="PRK05975.1"/>
    <property type="match status" value="1"/>
</dbReference>
<evidence type="ECO:0000259" key="3">
    <source>
        <dbReference type="Pfam" id="PF00206"/>
    </source>
</evidence>
<keyword evidence="5" id="KW-1185">Reference proteome</keyword>
<evidence type="ECO:0000256" key="2">
    <source>
        <dbReference type="NCBIfam" id="TIGR02426"/>
    </source>
</evidence>
<dbReference type="InterPro" id="IPR000362">
    <property type="entry name" value="Fumarate_lyase_fam"/>
</dbReference>
<dbReference type="EC" id="5.5.1.2" evidence="2"/>
<dbReference type="PRINTS" id="PR00145">
    <property type="entry name" value="ARGSUCLYASE"/>
</dbReference>
<dbReference type="PANTHER" id="PTHR43172">
    <property type="entry name" value="ADENYLOSUCCINATE LYASE"/>
    <property type="match status" value="1"/>
</dbReference>
<name>A0ABS7VQS1_9HYPH</name>
<dbReference type="GO" id="GO:0047472">
    <property type="term" value="F:3-carboxy-cis,cis-muconate cycloisomerase activity"/>
    <property type="evidence" value="ECO:0007669"/>
    <property type="project" value="UniProtKB-EC"/>
</dbReference>
<sequence>MTGSGLPFPILQALVGDEEVGAFFSNEAELAAMLRVEVALAEAEAELGLIGEDAADRIASACKGFVPDWNALAKGLAQDGVAVPEFVRQLRRAVGEPHDKAVHLGATSQDIVDTALILRLKDLAAVFSRRIETLIDALQRLGERDGSIALMAHTRMQRALPFTAADKIKTWIQPLERHAETLRELLPRLLVIQLGGPVGTRAELRDHGDAVADSMAERLGLGFAPAWHAQRDRIGEFGAWLSLLSGTLGKFGQDLALMAQNEVGEVALPGGGGSSAMAHKSNPVQAEVLVALARFNVGLVGILHQGLVHENERSGTAWTLEWLVLPQMAVAAGAGLAKAHALAEGMRFVASAPPERKA</sequence>
<organism evidence="4 5">
    <name type="scientific">Microvirga puerhi</name>
    <dbReference type="NCBI Taxonomy" id="2876078"/>
    <lineage>
        <taxon>Bacteria</taxon>
        <taxon>Pseudomonadati</taxon>
        <taxon>Pseudomonadota</taxon>
        <taxon>Alphaproteobacteria</taxon>
        <taxon>Hyphomicrobiales</taxon>
        <taxon>Methylobacteriaceae</taxon>
        <taxon>Microvirga</taxon>
    </lineage>
</organism>
<comment type="caution">
    <text evidence="4">The sequence shown here is derived from an EMBL/GenBank/DDBJ whole genome shotgun (WGS) entry which is preliminary data.</text>
</comment>